<proteinExistence type="predicted"/>
<accession>A0A354LZK8</accession>
<evidence type="ECO:0000313" key="1">
    <source>
        <dbReference type="EMBL" id="HBJ07697.1"/>
    </source>
</evidence>
<dbReference type="EMBL" id="DNWC01000026">
    <property type="protein sequence ID" value="HBJ07697.1"/>
    <property type="molecule type" value="Genomic_DNA"/>
</dbReference>
<reference evidence="1 2" key="1">
    <citation type="journal article" date="2018" name="Nat. Biotechnol.">
        <title>A standardized bacterial taxonomy based on genome phylogeny substantially revises the tree of life.</title>
        <authorList>
            <person name="Parks D.H."/>
            <person name="Chuvochina M."/>
            <person name="Waite D.W."/>
            <person name="Rinke C."/>
            <person name="Skarshewski A."/>
            <person name="Chaumeil P.A."/>
            <person name="Hugenholtz P."/>
        </authorList>
    </citation>
    <scope>NUCLEOTIDE SEQUENCE [LARGE SCALE GENOMIC DNA]</scope>
    <source>
        <strain evidence="1">UBA11482</strain>
    </source>
</reference>
<name>A0A354LZK8_9BACT</name>
<gene>
    <name evidence="1" type="ORF">DDY73_01715</name>
</gene>
<sequence length="78" mass="9153">MVQIYYFSENKSLALSNFSIMQHLFLICDYNIVKRIMQNITFCVKSCVLGKQKSDAFPNNSLLMINFVRRNIVRKSII</sequence>
<comment type="caution">
    <text evidence="1">The sequence shown here is derived from an EMBL/GenBank/DDBJ whole genome shotgun (WGS) entry which is preliminary data.</text>
</comment>
<dbReference type="AlphaFoldDB" id="A0A354LZK8"/>
<protein>
    <submittedName>
        <fullName evidence="1">Uncharacterized protein</fullName>
    </submittedName>
</protein>
<evidence type="ECO:0000313" key="2">
    <source>
        <dbReference type="Proteomes" id="UP000262954"/>
    </source>
</evidence>
<organism evidence="1 2">
    <name type="scientific">Coprobacter fastidiosus</name>
    <dbReference type="NCBI Taxonomy" id="1099853"/>
    <lineage>
        <taxon>Bacteria</taxon>
        <taxon>Pseudomonadati</taxon>
        <taxon>Bacteroidota</taxon>
        <taxon>Bacteroidia</taxon>
        <taxon>Bacteroidales</taxon>
        <taxon>Barnesiellaceae</taxon>
        <taxon>Coprobacter</taxon>
    </lineage>
</organism>
<dbReference type="Proteomes" id="UP000262954">
    <property type="component" value="Unassembled WGS sequence"/>
</dbReference>